<evidence type="ECO:0000259" key="5">
    <source>
        <dbReference type="SMART" id="SM00849"/>
    </source>
</evidence>
<keyword evidence="7" id="KW-1185">Reference proteome</keyword>
<evidence type="ECO:0000256" key="2">
    <source>
        <dbReference type="ARBA" id="ARBA00022723"/>
    </source>
</evidence>
<dbReference type="Proteomes" id="UP000269019">
    <property type="component" value="Chromosome"/>
</dbReference>
<evidence type="ECO:0000313" key="7">
    <source>
        <dbReference type="Proteomes" id="UP000269019"/>
    </source>
</evidence>
<dbReference type="InterPro" id="IPR051453">
    <property type="entry name" value="MBL_Glyoxalase_II"/>
</dbReference>
<dbReference type="OrthoDB" id="9802991at2"/>
<dbReference type="AlphaFoldDB" id="A0A3G6J9W7"/>
<evidence type="ECO:0000256" key="3">
    <source>
        <dbReference type="ARBA" id="ARBA00022801"/>
    </source>
</evidence>
<dbReference type="Gene3D" id="3.60.15.10">
    <property type="entry name" value="Ribonuclease Z/Hydroxyacylglutathione hydrolase-like"/>
    <property type="match status" value="1"/>
</dbReference>
<keyword evidence="3 6" id="KW-0378">Hydrolase</keyword>
<feature type="domain" description="Metallo-beta-lactamase" evidence="5">
    <location>
        <begin position="35"/>
        <end position="220"/>
    </location>
</feature>
<dbReference type="CDD" id="cd06262">
    <property type="entry name" value="metallo-hydrolase-like_MBL-fold"/>
    <property type="match status" value="1"/>
</dbReference>
<dbReference type="InterPro" id="IPR036866">
    <property type="entry name" value="RibonucZ/Hydroxyglut_hydro"/>
</dbReference>
<dbReference type="GO" id="GO:0046872">
    <property type="term" value="F:metal ion binding"/>
    <property type="evidence" value="ECO:0007669"/>
    <property type="project" value="UniProtKB-KW"/>
</dbReference>
<comment type="cofactor">
    <cofactor evidence="1">
        <name>Zn(2+)</name>
        <dbReference type="ChEBI" id="CHEBI:29105"/>
    </cofactor>
</comment>
<keyword evidence="4" id="KW-0862">Zinc</keyword>
<dbReference type="EMBL" id="CP033896">
    <property type="protein sequence ID" value="AZA13688.1"/>
    <property type="molecule type" value="Genomic_DNA"/>
</dbReference>
<accession>A0A3G6J9W7</accession>
<reference evidence="6 7" key="1">
    <citation type="submission" date="2018-11" db="EMBL/GenBank/DDBJ databases">
        <authorList>
            <person name="Kleinhagauer T."/>
            <person name="Glaeser S.P."/>
            <person name="Spergser J."/>
            <person name="Ruckert C."/>
            <person name="Kaempfer P."/>
            <person name="Busse H.-J."/>
        </authorList>
    </citation>
    <scope>NUCLEOTIDE SEQUENCE [LARGE SCALE GENOMIC DNA]</scope>
    <source>
        <strain evidence="6 7">200CH</strain>
    </source>
</reference>
<dbReference type="SUPFAM" id="SSF56281">
    <property type="entry name" value="Metallo-hydrolase/oxidoreductase"/>
    <property type="match status" value="1"/>
</dbReference>
<evidence type="ECO:0000256" key="1">
    <source>
        <dbReference type="ARBA" id="ARBA00001947"/>
    </source>
</evidence>
<dbReference type="PANTHER" id="PTHR46233:SF3">
    <property type="entry name" value="HYDROXYACYLGLUTATHIONE HYDROLASE GLOC"/>
    <property type="match status" value="1"/>
</dbReference>
<dbReference type="EC" id="3.-.-.-" evidence="6"/>
<keyword evidence="2" id="KW-0479">Metal-binding</keyword>
<sequence>MRRCCAVWKAYDTTDSHPIGCFGMKLVGCVAGPFQTNCWMVINSETASVTVIDPGYGAAKIVDDYCQEQQLTVGEILLTHGHIDHMRDAGVLATTHGCTVSIHPDDAFMLTDPSGGVSSQAMALHDVGSMVKVPADSLQQLTHEQQITIGEEQFTVRHAPGHSPGSVLLVGEEICFSGDVLFKGSIGRTDLPGSDWSAMEQTLANQVLTLPDNLMILPGHGPTTKMQAERLGNPYLRKYQS</sequence>
<dbReference type="PANTHER" id="PTHR46233">
    <property type="entry name" value="HYDROXYACYLGLUTATHIONE HYDROLASE GLOC"/>
    <property type="match status" value="1"/>
</dbReference>
<gene>
    <name evidence="6" type="ORF">CCHOA_06445</name>
</gene>
<dbReference type="KEGG" id="ccho:CCHOA_06445"/>
<dbReference type="GO" id="GO:0016787">
    <property type="term" value="F:hydrolase activity"/>
    <property type="evidence" value="ECO:0007669"/>
    <property type="project" value="UniProtKB-KW"/>
</dbReference>
<dbReference type="SMART" id="SM00849">
    <property type="entry name" value="Lactamase_B"/>
    <property type="match status" value="1"/>
</dbReference>
<dbReference type="Pfam" id="PF00753">
    <property type="entry name" value="Lactamase_B"/>
    <property type="match status" value="1"/>
</dbReference>
<evidence type="ECO:0000313" key="6">
    <source>
        <dbReference type="EMBL" id="AZA13688.1"/>
    </source>
</evidence>
<evidence type="ECO:0000256" key="4">
    <source>
        <dbReference type="ARBA" id="ARBA00022833"/>
    </source>
</evidence>
<dbReference type="InterPro" id="IPR001279">
    <property type="entry name" value="Metallo-B-lactamas"/>
</dbReference>
<organism evidence="6 7">
    <name type="scientific">Corynebacterium choanae</name>
    <dbReference type="NCBI Taxonomy" id="1862358"/>
    <lineage>
        <taxon>Bacteria</taxon>
        <taxon>Bacillati</taxon>
        <taxon>Actinomycetota</taxon>
        <taxon>Actinomycetes</taxon>
        <taxon>Mycobacteriales</taxon>
        <taxon>Corynebacteriaceae</taxon>
        <taxon>Corynebacterium</taxon>
    </lineage>
</organism>
<proteinExistence type="predicted"/>
<protein>
    <submittedName>
        <fullName evidence="6">Putative metallo-hydrolase</fullName>
        <ecNumber evidence="6">3.-.-.-</ecNumber>
    </submittedName>
</protein>
<name>A0A3G6J9W7_9CORY</name>